<reference evidence="2" key="1">
    <citation type="submission" date="2017-09" db="EMBL/GenBank/DDBJ databases">
        <title>Depth-based differentiation of microbial function through sediment-hosted aquifers and enrichment of novel symbionts in the deep terrestrial subsurface.</title>
        <authorList>
            <person name="Probst A.J."/>
            <person name="Ladd B."/>
            <person name="Jarett J.K."/>
            <person name="Geller-Mcgrath D.E."/>
            <person name="Sieber C.M.K."/>
            <person name="Emerson J.B."/>
            <person name="Anantharaman K."/>
            <person name="Thomas B.C."/>
            <person name="Malmstrom R."/>
            <person name="Stieglmeier M."/>
            <person name="Klingl A."/>
            <person name="Woyke T."/>
            <person name="Ryan C.M."/>
            <person name="Banfield J.F."/>
        </authorList>
    </citation>
    <scope>NUCLEOTIDE SEQUENCE [LARGE SCALE GENOMIC DNA]</scope>
</reference>
<dbReference type="SUPFAM" id="SSF158446">
    <property type="entry name" value="IVS-encoded protein-like"/>
    <property type="match status" value="1"/>
</dbReference>
<sequence length="130" mass="14796">MEESILQTKSFDLSVSVYKKVAELQKKQKDFLLSQWWAESVSAVALNMYLAQNIHTKSGLSIYLYVARKAAYRGLFWTKLLVEAGELEAEAARRIELELTELIKMLQASITTLNSNRKSNKVAPLVEEVE</sequence>
<dbReference type="Gene3D" id="1.20.1440.60">
    <property type="entry name" value="23S rRNA-intervening sequence"/>
    <property type="match status" value="1"/>
</dbReference>
<dbReference type="NCBIfam" id="TIGR02436">
    <property type="entry name" value="four helix bundle protein"/>
    <property type="match status" value="1"/>
</dbReference>
<comment type="caution">
    <text evidence="1">The sequence shown here is derived from an EMBL/GenBank/DDBJ whole genome shotgun (WGS) entry which is preliminary data.</text>
</comment>
<dbReference type="InterPro" id="IPR036583">
    <property type="entry name" value="23S_rRNA_IVS_sf"/>
</dbReference>
<accession>A0A2M7W0P1</accession>
<dbReference type="AlphaFoldDB" id="A0A2M7W0P1"/>
<evidence type="ECO:0000313" key="2">
    <source>
        <dbReference type="Proteomes" id="UP000228952"/>
    </source>
</evidence>
<gene>
    <name evidence="1" type="ORF">COX64_04940</name>
</gene>
<dbReference type="Proteomes" id="UP000228952">
    <property type="component" value="Unassembled WGS sequence"/>
</dbReference>
<protein>
    <recommendedName>
        <fullName evidence="3">Four helix bundle protein</fullName>
    </recommendedName>
</protein>
<dbReference type="InterPro" id="IPR012657">
    <property type="entry name" value="23S_rRNA-intervening_sequence"/>
</dbReference>
<organism evidence="1 2">
    <name type="scientific">Candidatus Dojkabacteria bacterium CG_4_10_14_0_2_um_filter_Dojkabacteria_WS6_41_15</name>
    <dbReference type="NCBI Taxonomy" id="2014249"/>
    <lineage>
        <taxon>Bacteria</taxon>
        <taxon>Candidatus Dojkabacteria</taxon>
    </lineage>
</organism>
<evidence type="ECO:0000313" key="1">
    <source>
        <dbReference type="EMBL" id="PJA12180.1"/>
    </source>
</evidence>
<dbReference type="EMBL" id="PFQB01000123">
    <property type="protein sequence ID" value="PJA12180.1"/>
    <property type="molecule type" value="Genomic_DNA"/>
</dbReference>
<proteinExistence type="predicted"/>
<name>A0A2M7W0P1_9BACT</name>
<evidence type="ECO:0008006" key="3">
    <source>
        <dbReference type="Google" id="ProtNLM"/>
    </source>
</evidence>